<dbReference type="RefSeq" id="XP_044552061.1">
    <property type="nucleotide sequence ID" value="XM_044699349.1"/>
</dbReference>
<dbReference type="Pfam" id="PF02415">
    <property type="entry name" value="Chlam_PMP"/>
    <property type="match status" value="2"/>
</dbReference>
<evidence type="ECO:0000256" key="2">
    <source>
        <dbReference type="ARBA" id="ARBA00004442"/>
    </source>
</evidence>
<comment type="caution">
    <text evidence="14">The sequence shown here is derived from an EMBL/GenBank/DDBJ whole genome shotgun (WGS) entry which is preliminary data.</text>
</comment>
<dbReference type="InterPro" id="IPR003368">
    <property type="entry name" value="POMP_repeat"/>
</dbReference>
<keyword evidence="9 12" id="KW-0472">Membrane</keyword>
<evidence type="ECO:0000256" key="8">
    <source>
        <dbReference type="ARBA" id="ARBA00022840"/>
    </source>
</evidence>
<dbReference type="InterPro" id="IPR001245">
    <property type="entry name" value="Ser-Thr/Tyr_kinase_cat_dom"/>
</dbReference>
<dbReference type="SUPFAM" id="SSF56112">
    <property type="entry name" value="Protein kinase-like (PK-like)"/>
    <property type="match status" value="1"/>
</dbReference>
<dbReference type="InterPro" id="IPR011009">
    <property type="entry name" value="Kinase-like_dom_sf"/>
</dbReference>
<reference evidence="14 15" key="1">
    <citation type="journal article" date="2018" name="BMC Genomics">
        <title>The genome of Naegleria lovaniensis, the basis for a comparative approach to unravel pathogenicity factors of the human pathogenic amoeba N. fowleri.</title>
        <authorList>
            <person name="Liechti N."/>
            <person name="Schurch N."/>
            <person name="Bruggmann R."/>
            <person name="Wittwer M."/>
        </authorList>
    </citation>
    <scope>NUCLEOTIDE SEQUENCE [LARGE SCALE GENOMIC DNA]</scope>
    <source>
        <strain evidence="14 15">ATCC 30569</strain>
    </source>
</reference>
<feature type="transmembrane region" description="Helical" evidence="12">
    <location>
        <begin position="27"/>
        <end position="47"/>
    </location>
</feature>
<keyword evidence="5" id="KW-0418">Kinase</keyword>
<dbReference type="SMART" id="SM00220">
    <property type="entry name" value="S_TKc"/>
    <property type="match status" value="1"/>
</dbReference>
<protein>
    <recommendedName>
        <fullName evidence="13">Protein kinase domain-containing protein</fullName>
    </recommendedName>
</protein>
<keyword evidence="8 11" id="KW-0067">ATP-binding</keyword>
<gene>
    <name evidence="14" type="ORF">C9374_000919</name>
</gene>
<sequence>MFHRQHNPCDHCNRNSRILQSILRNGTTLGSLMIIFLLLTVPIHVFAKYDGNTVRWRNNMSIRKNKTLHSDWFRNHPIQPQEESLITTRFQNRRTLPVLNEYNNYNCSSYDIFELMSNGCPFRTELTFIIDPDVLITNGVLCNTMDDQQIICPSLQKAFNFSRPIIEQLYEKANSTPCTQVILRIVIVKDLLDQDENCQIPYSFPAYYLIRYNFRASVIFISQSHQRNEYKSLDQQPLINCSRHDGRIFDTNTNLGQIQLVTAIAVIGMRMENIKVDCVSMVHDSNMKNFETTECKIMHILYCGGNIQNVSVTFSEPEKVVFENVTMSSSTASFFGADSFSLHGSSIYKSDIYAQNIDEISIVETNCFSTSLSLSVVRSVNISSSEFTAIDSTNAMGSPPIIIHINLVFFFSFVESKVYNVNAKIALYFENSYSIDITNSQFFHGNYSQSAVRAENVDNMNMYNILFGQNIGRDSIVNLLEIANIQADFCHFYNNQVKVYGTIFISSTKDPSYASILQCTFRNNRARGGGAIFASRKVHLTVTLCVFKGNRAQLYGGAIYNTHISQIEINMSKFYNNSVTYPPSIGTEQDSSKQNFGSGGALALTIERDIPEQGRAQVLMSNVDCHNNTAIRGGCMFIESDSRTILATISLENNTAYYAGGGLFLKNSTNILTEDDITYQDNKVIVGYGQNKATTIAKVEWQLRDMDDYSSPLHTNSIYLGQKCNLTFTKFYDSYGQIISQNVESMDIYIVNATNLLRLTSVESNNANSVLFDVGIDIAYTFIPNNVTLIVKFTKLTFLIALQLRTCPSDYEMYSNLVVATCRRKSNFIMFLPLIIVLSVLTLLIGVSIGTIMSVFIRRVMVKINRLNEREKAEREIEKKIRSQEISYVVKDTTPLLASMKQYDHQSYIIPSNELEFVEKIGAGTFGVCFKAILHGTSEVAVKVIQEKTDEESVNQDFEKEVYLLSQLRNPHIVTFFGVCLTESKKFIVVEYLQRGSLEKLITECRNGKSKKLDMATKLKILLDISAGMIYLHGKNIIHRDLKPANILLADNGTSKVCDFGTSKLISNTDRSTMTYSIGTLFYSSPESFSQGEHQQHAINEYSFEDDSISSSDLAKRTDVYSYAIMMWELFFEESPYAKYTGDKMNMFDSVPFKSSHDTQNQLINPFSICLLVVSKGLRPKIPFHNKQQMLEWCNIYLPNVDVEIVEQYFELMKRSWSGDPRDRPNFDYIYGVIKKLHSSCSSKK</sequence>
<keyword evidence="6" id="KW-0732">Signal</keyword>
<keyword evidence="4" id="KW-0964">Secreted</keyword>
<keyword evidence="12" id="KW-1133">Transmembrane helix</keyword>
<dbReference type="InterPro" id="IPR008271">
    <property type="entry name" value="Ser/Thr_kinase_AS"/>
</dbReference>
<dbReference type="GO" id="GO:0005524">
    <property type="term" value="F:ATP binding"/>
    <property type="evidence" value="ECO:0007669"/>
    <property type="project" value="UniProtKB-UniRule"/>
</dbReference>
<dbReference type="Proteomes" id="UP000816034">
    <property type="component" value="Unassembled WGS sequence"/>
</dbReference>
<dbReference type="GO" id="GO:0005576">
    <property type="term" value="C:extracellular region"/>
    <property type="evidence" value="ECO:0007669"/>
    <property type="project" value="UniProtKB-SubCell"/>
</dbReference>
<dbReference type="PROSITE" id="PS00107">
    <property type="entry name" value="PROTEIN_KINASE_ATP"/>
    <property type="match status" value="1"/>
</dbReference>
<keyword evidence="15" id="KW-1185">Reference proteome</keyword>
<dbReference type="PROSITE" id="PS00108">
    <property type="entry name" value="PROTEIN_KINASE_ST"/>
    <property type="match status" value="1"/>
</dbReference>
<organism evidence="14 15">
    <name type="scientific">Naegleria lovaniensis</name>
    <name type="common">Amoeba</name>
    <dbReference type="NCBI Taxonomy" id="51637"/>
    <lineage>
        <taxon>Eukaryota</taxon>
        <taxon>Discoba</taxon>
        <taxon>Heterolobosea</taxon>
        <taxon>Tetramitia</taxon>
        <taxon>Eutetramitia</taxon>
        <taxon>Vahlkampfiidae</taxon>
        <taxon>Naegleria</taxon>
    </lineage>
</organism>
<accession>A0AA88GYL4</accession>
<feature type="domain" description="Protein kinase" evidence="13">
    <location>
        <begin position="915"/>
        <end position="1241"/>
    </location>
</feature>
<comment type="subcellular location">
    <subcellularLocation>
        <location evidence="1">Cell envelope</location>
    </subcellularLocation>
    <subcellularLocation>
        <location evidence="2">Cell outer membrane</location>
    </subcellularLocation>
    <subcellularLocation>
        <location evidence="3">Secreted</location>
    </subcellularLocation>
</comment>
<feature type="binding site" evidence="11">
    <location>
        <position position="943"/>
    </location>
    <ligand>
        <name>ATP</name>
        <dbReference type="ChEBI" id="CHEBI:30616"/>
    </ligand>
</feature>
<dbReference type="InterPro" id="IPR011050">
    <property type="entry name" value="Pectin_lyase_fold/virulence"/>
</dbReference>
<evidence type="ECO:0000259" key="13">
    <source>
        <dbReference type="PROSITE" id="PS50011"/>
    </source>
</evidence>
<keyword evidence="7 11" id="KW-0547">Nucleotide-binding</keyword>
<evidence type="ECO:0000256" key="11">
    <source>
        <dbReference type="PROSITE-ProRule" id="PRU10141"/>
    </source>
</evidence>
<evidence type="ECO:0000256" key="7">
    <source>
        <dbReference type="ARBA" id="ARBA00022741"/>
    </source>
</evidence>
<keyword evidence="5" id="KW-0808">Transferase</keyword>
<evidence type="ECO:0000256" key="6">
    <source>
        <dbReference type="ARBA" id="ARBA00022729"/>
    </source>
</evidence>
<dbReference type="InterPro" id="IPR017441">
    <property type="entry name" value="Protein_kinase_ATP_BS"/>
</dbReference>
<dbReference type="GO" id="GO:0004674">
    <property type="term" value="F:protein serine/threonine kinase activity"/>
    <property type="evidence" value="ECO:0007669"/>
    <property type="project" value="TreeGrafter"/>
</dbReference>
<dbReference type="PROSITE" id="PS50011">
    <property type="entry name" value="PROTEIN_KINASE_DOM"/>
    <property type="match status" value="1"/>
</dbReference>
<keyword evidence="5" id="KW-0723">Serine/threonine-protein kinase</keyword>
<evidence type="ECO:0000256" key="12">
    <source>
        <dbReference type="SAM" id="Phobius"/>
    </source>
</evidence>
<evidence type="ECO:0000313" key="15">
    <source>
        <dbReference type="Proteomes" id="UP000816034"/>
    </source>
</evidence>
<dbReference type="InterPro" id="IPR000719">
    <property type="entry name" value="Prot_kinase_dom"/>
</dbReference>
<dbReference type="PANTHER" id="PTHR44329">
    <property type="entry name" value="SERINE/THREONINE-PROTEIN KINASE TNNI3K-RELATED"/>
    <property type="match status" value="1"/>
</dbReference>
<evidence type="ECO:0000256" key="9">
    <source>
        <dbReference type="ARBA" id="ARBA00023136"/>
    </source>
</evidence>
<dbReference type="InterPro" id="IPR051681">
    <property type="entry name" value="Ser/Thr_Kinases-Pseudokinases"/>
</dbReference>
<feature type="transmembrane region" description="Helical" evidence="12">
    <location>
        <begin position="828"/>
        <end position="857"/>
    </location>
</feature>
<keyword evidence="10" id="KW-0998">Cell outer membrane</keyword>
<evidence type="ECO:0000313" key="14">
    <source>
        <dbReference type="EMBL" id="KAG2388069.1"/>
    </source>
</evidence>
<proteinExistence type="predicted"/>
<evidence type="ECO:0000256" key="3">
    <source>
        <dbReference type="ARBA" id="ARBA00004613"/>
    </source>
</evidence>
<keyword evidence="12" id="KW-0812">Transmembrane</keyword>
<dbReference type="GeneID" id="68093375"/>
<evidence type="ECO:0000256" key="4">
    <source>
        <dbReference type="ARBA" id="ARBA00022525"/>
    </source>
</evidence>
<dbReference type="EMBL" id="PYSW02000011">
    <property type="protein sequence ID" value="KAG2388069.1"/>
    <property type="molecule type" value="Genomic_DNA"/>
</dbReference>
<dbReference type="Pfam" id="PF07714">
    <property type="entry name" value="PK_Tyr_Ser-Thr"/>
    <property type="match status" value="1"/>
</dbReference>
<evidence type="ECO:0000256" key="5">
    <source>
        <dbReference type="ARBA" id="ARBA00022527"/>
    </source>
</evidence>
<name>A0AA88GYL4_NAELO</name>
<dbReference type="SUPFAM" id="SSF51126">
    <property type="entry name" value="Pectin lyase-like"/>
    <property type="match status" value="1"/>
</dbReference>
<dbReference type="AlphaFoldDB" id="A0AA88GYL4"/>
<evidence type="ECO:0000256" key="1">
    <source>
        <dbReference type="ARBA" id="ARBA00004196"/>
    </source>
</evidence>
<evidence type="ECO:0000256" key="10">
    <source>
        <dbReference type="ARBA" id="ARBA00023237"/>
    </source>
</evidence>
<dbReference type="Gene3D" id="1.10.510.10">
    <property type="entry name" value="Transferase(Phosphotransferase) domain 1"/>
    <property type="match status" value="1"/>
</dbReference>